<proteinExistence type="predicted"/>
<dbReference type="Pfam" id="PF00196">
    <property type="entry name" value="GerE"/>
    <property type="match status" value="1"/>
</dbReference>
<dbReference type="GO" id="GO:0006355">
    <property type="term" value="P:regulation of DNA-templated transcription"/>
    <property type="evidence" value="ECO:0007669"/>
    <property type="project" value="InterPro"/>
</dbReference>
<evidence type="ECO:0000313" key="6">
    <source>
        <dbReference type="Proteomes" id="UP000320300"/>
    </source>
</evidence>
<accession>A0A521AEX3</accession>
<dbReference type="CDD" id="cd06170">
    <property type="entry name" value="LuxR_C_like"/>
    <property type="match status" value="1"/>
</dbReference>
<keyword evidence="3" id="KW-0804">Transcription</keyword>
<dbReference type="PANTHER" id="PTHR44688">
    <property type="entry name" value="DNA-BINDING TRANSCRIPTIONAL ACTIVATOR DEVR_DOSR"/>
    <property type="match status" value="1"/>
</dbReference>
<evidence type="ECO:0000256" key="2">
    <source>
        <dbReference type="ARBA" id="ARBA00023125"/>
    </source>
</evidence>
<feature type="domain" description="HTH luxR-type" evidence="4">
    <location>
        <begin position="194"/>
        <end position="259"/>
    </location>
</feature>
<keyword evidence="1" id="KW-0805">Transcription regulation</keyword>
<name>A0A521AEX3_9SPHI</name>
<dbReference type="Proteomes" id="UP000320300">
    <property type="component" value="Unassembled WGS sequence"/>
</dbReference>
<dbReference type="RefSeq" id="WP_142526247.1">
    <property type="nucleotide sequence ID" value="NZ_CBCSJO010000002.1"/>
</dbReference>
<dbReference type="InterPro" id="IPR036388">
    <property type="entry name" value="WH-like_DNA-bd_sf"/>
</dbReference>
<dbReference type="GO" id="GO:0003677">
    <property type="term" value="F:DNA binding"/>
    <property type="evidence" value="ECO:0007669"/>
    <property type="project" value="UniProtKB-KW"/>
</dbReference>
<dbReference type="SMART" id="SM00421">
    <property type="entry name" value="HTH_LUXR"/>
    <property type="match status" value="1"/>
</dbReference>
<dbReference type="PRINTS" id="PR00038">
    <property type="entry name" value="HTHLUXR"/>
</dbReference>
<evidence type="ECO:0000313" key="5">
    <source>
        <dbReference type="EMBL" id="SMO33351.1"/>
    </source>
</evidence>
<dbReference type="PANTHER" id="PTHR44688:SF16">
    <property type="entry name" value="DNA-BINDING TRANSCRIPTIONAL ACTIVATOR DEVR_DOSR"/>
    <property type="match status" value="1"/>
</dbReference>
<dbReference type="AlphaFoldDB" id="A0A521AEX3"/>
<dbReference type="PROSITE" id="PS00622">
    <property type="entry name" value="HTH_LUXR_1"/>
    <property type="match status" value="1"/>
</dbReference>
<reference evidence="5 6" key="1">
    <citation type="submission" date="2017-05" db="EMBL/GenBank/DDBJ databases">
        <authorList>
            <person name="Varghese N."/>
            <person name="Submissions S."/>
        </authorList>
    </citation>
    <scope>NUCLEOTIDE SEQUENCE [LARGE SCALE GENOMIC DNA]</scope>
    <source>
        <strain evidence="5 6">DSM 19036</strain>
    </source>
</reference>
<dbReference type="Gene3D" id="1.10.10.10">
    <property type="entry name" value="Winged helix-like DNA-binding domain superfamily/Winged helix DNA-binding domain"/>
    <property type="match status" value="1"/>
</dbReference>
<dbReference type="EMBL" id="FXTN01000001">
    <property type="protein sequence ID" value="SMO33351.1"/>
    <property type="molecule type" value="Genomic_DNA"/>
</dbReference>
<evidence type="ECO:0000256" key="1">
    <source>
        <dbReference type="ARBA" id="ARBA00023015"/>
    </source>
</evidence>
<dbReference type="Gene3D" id="3.30.450.20">
    <property type="entry name" value="PAS domain"/>
    <property type="match status" value="1"/>
</dbReference>
<sequence>MAINDHQHPSNARDLLNIKLFSQPFSSFGNTNLQIDDCKLIAQIYSKLENAISVLSDMNARKSYIYCGAVSESLGFKPEKNEVNSIWEDELLAKIHPDDLQKKYRLEFRFFQMIKAIELSERTNYNLITRLRIRNEEGKYVLIKHRLLYLSSTDEGHVLLVLCLYNRIFDYPGFDAPDGLIINTSTGEVLDSEQMIFEDLLSSREGEIIQLISKGMRSKEIANHLSLSIHTVNRHRQNIFRKLGVDNVIEACRIAAATGILR</sequence>
<organism evidence="5 6">
    <name type="scientific">Pedobacter westerhofensis</name>
    <dbReference type="NCBI Taxonomy" id="425512"/>
    <lineage>
        <taxon>Bacteria</taxon>
        <taxon>Pseudomonadati</taxon>
        <taxon>Bacteroidota</taxon>
        <taxon>Sphingobacteriia</taxon>
        <taxon>Sphingobacteriales</taxon>
        <taxon>Sphingobacteriaceae</taxon>
        <taxon>Pedobacter</taxon>
    </lineage>
</organism>
<gene>
    <name evidence="5" type="ORF">SAMN06265348_101117</name>
</gene>
<dbReference type="PROSITE" id="PS50043">
    <property type="entry name" value="HTH_LUXR_2"/>
    <property type="match status" value="1"/>
</dbReference>
<dbReference type="SUPFAM" id="SSF46894">
    <property type="entry name" value="C-terminal effector domain of the bipartite response regulators"/>
    <property type="match status" value="1"/>
</dbReference>
<dbReference type="OrthoDB" id="965844at2"/>
<keyword evidence="2" id="KW-0238">DNA-binding</keyword>
<keyword evidence="6" id="KW-1185">Reference proteome</keyword>
<dbReference type="InterPro" id="IPR000792">
    <property type="entry name" value="Tscrpt_reg_LuxR_C"/>
</dbReference>
<evidence type="ECO:0000259" key="4">
    <source>
        <dbReference type="PROSITE" id="PS50043"/>
    </source>
</evidence>
<evidence type="ECO:0000256" key="3">
    <source>
        <dbReference type="ARBA" id="ARBA00023163"/>
    </source>
</evidence>
<dbReference type="InterPro" id="IPR016032">
    <property type="entry name" value="Sig_transdc_resp-reg_C-effctor"/>
</dbReference>
<protein>
    <submittedName>
        <fullName evidence="5">Regulatory protein, luxR family</fullName>
    </submittedName>
</protein>